<reference evidence="5" key="1">
    <citation type="submission" date="2020-09" db="EMBL/GenBank/DDBJ databases">
        <title>Hoyosella lacisalsi sp. nov., a halotolerant actinobacterium isolated from soil of Lake Gudzhirganskoe.</title>
        <authorList>
            <person name="Yang Q."/>
            <person name="Guo P.Y."/>
            <person name="Liu S.W."/>
            <person name="Li F.N."/>
            <person name="Sun C.H."/>
        </authorList>
    </citation>
    <scope>NUCLEOTIDE SEQUENCE</scope>
    <source>
        <strain evidence="5">G463</strain>
    </source>
</reference>
<evidence type="ECO:0000313" key="5">
    <source>
        <dbReference type="EMBL" id="MBD8506962.1"/>
    </source>
</evidence>
<evidence type="ECO:0000259" key="4">
    <source>
        <dbReference type="Pfam" id="PF03816"/>
    </source>
</evidence>
<feature type="region of interest" description="Disordered" evidence="2">
    <location>
        <begin position="1"/>
        <end position="21"/>
    </location>
</feature>
<protein>
    <submittedName>
        <fullName evidence="5">LCP family protein</fullName>
    </submittedName>
</protein>
<dbReference type="Proteomes" id="UP000642993">
    <property type="component" value="Unassembled WGS sequence"/>
</dbReference>
<dbReference type="Pfam" id="PF03816">
    <property type="entry name" value="LytR_cpsA_psr"/>
    <property type="match status" value="1"/>
</dbReference>
<dbReference type="PANTHER" id="PTHR33392:SF6">
    <property type="entry name" value="POLYISOPRENYL-TEICHOIC ACID--PEPTIDOGLYCAN TEICHOIC ACID TRANSFERASE TAGU"/>
    <property type="match status" value="1"/>
</dbReference>
<evidence type="ECO:0000256" key="3">
    <source>
        <dbReference type="SAM" id="Phobius"/>
    </source>
</evidence>
<comment type="similarity">
    <text evidence="1">Belongs to the LytR/CpsA/Psr (LCP) family.</text>
</comment>
<keyword evidence="3" id="KW-0472">Membrane</keyword>
<accession>A0A927PMR4</accession>
<dbReference type="InterPro" id="IPR004474">
    <property type="entry name" value="LytR_CpsA_psr"/>
</dbReference>
<comment type="caution">
    <text evidence="5">The sequence shown here is derived from an EMBL/GenBank/DDBJ whole genome shotgun (WGS) entry which is preliminary data.</text>
</comment>
<sequence length="333" mass="35498">MGHRGEHPGEPRPGRVPPRRRRRPRVLRTLVLLLVLLLLAAVIALVIADQKLDRVDALGPYPGRIADTPGTNYLLVGTDSRAGLSDEQVADLSTGGDAGATRTDTIMLLHVSARGNSVLVSIPRDSYVTIPRWGEDKVNAAYSVGGASLLVETIELETGVRIDHYAEIGFGGFAEIASAIGGVEVCLESPIVDPLAGIDLPAGCQVLSGGDALGYVRSRSTPLADIDRMNNQRNFLARLARKAGSPGVVLNPFRSVPVGLALLRSMSVDEGDRIWDTGRIAWSLRGDIPTVSVPYSGFMDVAGRGNVMLWDEQGATALWDSIARDAPLPEGIE</sequence>
<evidence type="ECO:0000256" key="2">
    <source>
        <dbReference type="SAM" id="MobiDB-lite"/>
    </source>
</evidence>
<dbReference type="PANTHER" id="PTHR33392">
    <property type="entry name" value="POLYISOPRENYL-TEICHOIC ACID--PEPTIDOGLYCAN TEICHOIC ACID TRANSFERASE TAGU"/>
    <property type="match status" value="1"/>
</dbReference>
<dbReference type="AlphaFoldDB" id="A0A927PMR4"/>
<gene>
    <name evidence="5" type="ORF">HT102_10720</name>
</gene>
<organism evidence="5 6">
    <name type="scientific">Lolliginicoccus lacisalsi</name>
    <dbReference type="NCBI Taxonomy" id="2742202"/>
    <lineage>
        <taxon>Bacteria</taxon>
        <taxon>Bacillati</taxon>
        <taxon>Actinomycetota</taxon>
        <taxon>Actinomycetes</taxon>
        <taxon>Mycobacteriales</taxon>
        <taxon>Hoyosellaceae</taxon>
        <taxon>Lolliginicoccus</taxon>
    </lineage>
</organism>
<dbReference type="Gene3D" id="3.40.630.190">
    <property type="entry name" value="LCP protein"/>
    <property type="match status" value="1"/>
</dbReference>
<evidence type="ECO:0000256" key="1">
    <source>
        <dbReference type="ARBA" id="ARBA00006068"/>
    </source>
</evidence>
<dbReference type="EMBL" id="JACYWE010000006">
    <property type="protein sequence ID" value="MBD8506962.1"/>
    <property type="molecule type" value="Genomic_DNA"/>
</dbReference>
<feature type="transmembrane region" description="Helical" evidence="3">
    <location>
        <begin position="29"/>
        <end position="48"/>
    </location>
</feature>
<feature type="domain" description="Cell envelope-related transcriptional attenuator" evidence="4">
    <location>
        <begin position="102"/>
        <end position="243"/>
    </location>
</feature>
<keyword evidence="3" id="KW-1133">Transmembrane helix</keyword>
<dbReference type="NCBIfam" id="TIGR00350">
    <property type="entry name" value="lytR_cpsA_psr"/>
    <property type="match status" value="1"/>
</dbReference>
<keyword evidence="3" id="KW-0812">Transmembrane</keyword>
<feature type="compositionally biased region" description="Basic and acidic residues" evidence="2">
    <location>
        <begin position="1"/>
        <end position="13"/>
    </location>
</feature>
<evidence type="ECO:0000313" key="6">
    <source>
        <dbReference type="Proteomes" id="UP000642993"/>
    </source>
</evidence>
<keyword evidence="6" id="KW-1185">Reference proteome</keyword>
<name>A0A927PMR4_9ACTN</name>
<proteinExistence type="inferred from homology"/>
<dbReference type="InterPro" id="IPR050922">
    <property type="entry name" value="LytR/CpsA/Psr_CW_biosynth"/>
</dbReference>